<organism evidence="1">
    <name type="scientific">bioreactor metagenome</name>
    <dbReference type="NCBI Taxonomy" id="1076179"/>
    <lineage>
        <taxon>unclassified sequences</taxon>
        <taxon>metagenomes</taxon>
        <taxon>ecological metagenomes</taxon>
    </lineage>
</organism>
<proteinExistence type="predicted"/>
<sequence>MKKTIFAGEKRPACAYCRFGERLADTGNVNCVRQGVVAEDYQCRHFVYDPLRRIPPRKPKLLEYSEKEFQI</sequence>
<protein>
    <submittedName>
        <fullName evidence="1">Uncharacterized protein</fullName>
    </submittedName>
</protein>
<evidence type="ECO:0000313" key="1">
    <source>
        <dbReference type="EMBL" id="MPM21823.1"/>
    </source>
</evidence>
<gene>
    <name evidence="1" type="ORF">SDC9_68273</name>
</gene>
<name>A0A644Y5H6_9ZZZZ</name>
<dbReference type="AlphaFoldDB" id="A0A644Y5H6"/>
<comment type="caution">
    <text evidence="1">The sequence shown here is derived from an EMBL/GenBank/DDBJ whole genome shotgun (WGS) entry which is preliminary data.</text>
</comment>
<dbReference type="EMBL" id="VSSQ01003674">
    <property type="protein sequence ID" value="MPM21823.1"/>
    <property type="molecule type" value="Genomic_DNA"/>
</dbReference>
<reference evidence="1" key="1">
    <citation type="submission" date="2019-08" db="EMBL/GenBank/DDBJ databases">
        <authorList>
            <person name="Kucharzyk K."/>
            <person name="Murdoch R.W."/>
            <person name="Higgins S."/>
            <person name="Loffler F."/>
        </authorList>
    </citation>
    <scope>NUCLEOTIDE SEQUENCE</scope>
</reference>
<accession>A0A644Y5H6</accession>